<name>A0ACB7SWU8_HYAAI</name>
<evidence type="ECO:0000313" key="1">
    <source>
        <dbReference type="EMBL" id="KAH6938224.1"/>
    </source>
</evidence>
<gene>
    <name evidence="1" type="ORF">HPB50_007810</name>
</gene>
<dbReference type="Proteomes" id="UP000821845">
    <property type="component" value="Chromosome 2"/>
</dbReference>
<accession>A0ACB7SWU8</accession>
<keyword evidence="2" id="KW-1185">Reference proteome</keyword>
<protein>
    <submittedName>
        <fullName evidence="1">Uncharacterized protein</fullName>
    </submittedName>
</protein>
<proteinExistence type="predicted"/>
<comment type="caution">
    <text evidence="1">The sequence shown here is derived from an EMBL/GenBank/DDBJ whole genome shotgun (WGS) entry which is preliminary data.</text>
</comment>
<organism evidence="1 2">
    <name type="scientific">Hyalomma asiaticum</name>
    <name type="common">Tick</name>
    <dbReference type="NCBI Taxonomy" id="266040"/>
    <lineage>
        <taxon>Eukaryota</taxon>
        <taxon>Metazoa</taxon>
        <taxon>Ecdysozoa</taxon>
        <taxon>Arthropoda</taxon>
        <taxon>Chelicerata</taxon>
        <taxon>Arachnida</taxon>
        <taxon>Acari</taxon>
        <taxon>Parasitiformes</taxon>
        <taxon>Ixodida</taxon>
        <taxon>Ixodoidea</taxon>
        <taxon>Ixodidae</taxon>
        <taxon>Hyalomminae</taxon>
        <taxon>Hyalomma</taxon>
    </lineage>
</organism>
<sequence>MDLELHARTPDHVVPAAAASRERNGTVSDIDSDSDDTMSDYVSDCCSPEPEGLSKMAALPGGRSVAPPSSSSPPRRQDPPSSERNADVRLSHSLTLGSGPPRLKEESTCSPGTNGGNGSSGGSGNLGSTSSSSNSSKVKQRRSRTNFTLEQLNELERLFDETHYPDAFMREELSQRLGLSEARVQVCESENKEAKWEEKEETGAIAKGKSEEREHVQPIRKLSDGGGTTWREMRGKRTHAPCPPPPKLDSNHGGASTGRRSQGPPREPELPRALFTERARLCCRE</sequence>
<evidence type="ECO:0000313" key="2">
    <source>
        <dbReference type="Proteomes" id="UP000821845"/>
    </source>
</evidence>
<dbReference type="EMBL" id="CM023482">
    <property type="protein sequence ID" value="KAH6938224.1"/>
    <property type="molecule type" value="Genomic_DNA"/>
</dbReference>
<reference evidence="1" key="1">
    <citation type="submission" date="2020-05" db="EMBL/GenBank/DDBJ databases">
        <title>Large-scale comparative analyses of tick genomes elucidate their genetic diversity and vector capacities.</title>
        <authorList>
            <person name="Jia N."/>
            <person name="Wang J."/>
            <person name="Shi W."/>
            <person name="Du L."/>
            <person name="Sun Y."/>
            <person name="Zhan W."/>
            <person name="Jiang J."/>
            <person name="Wang Q."/>
            <person name="Zhang B."/>
            <person name="Ji P."/>
            <person name="Sakyi L.B."/>
            <person name="Cui X."/>
            <person name="Yuan T."/>
            <person name="Jiang B."/>
            <person name="Yang W."/>
            <person name="Lam T.T.-Y."/>
            <person name="Chang Q."/>
            <person name="Ding S."/>
            <person name="Wang X."/>
            <person name="Zhu J."/>
            <person name="Ruan X."/>
            <person name="Zhao L."/>
            <person name="Wei J."/>
            <person name="Que T."/>
            <person name="Du C."/>
            <person name="Cheng J."/>
            <person name="Dai P."/>
            <person name="Han X."/>
            <person name="Huang E."/>
            <person name="Gao Y."/>
            <person name="Liu J."/>
            <person name="Shao H."/>
            <person name="Ye R."/>
            <person name="Li L."/>
            <person name="Wei W."/>
            <person name="Wang X."/>
            <person name="Wang C."/>
            <person name="Yang T."/>
            <person name="Huo Q."/>
            <person name="Li W."/>
            <person name="Guo W."/>
            <person name="Chen H."/>
            <person name="Zhou L."/>
            <person name="Ni X."/>
            <person name="Tian J."/>
            <person name="Zhou Y."/>
            <person name="Sheng Y."/>
            <person name="Liu T."/>
            <person name="Pan Y."/>
            <person name="Xia L."/>
            <person name="Li J."/>
            <person name="Zhao F."/>
            <person name="Cao W."/>
        </authorList>
    </citation>
    <scope>NUCLEOTIDE SEQUENCE</scope>
    <source>
        <strain evidence="1">Hyas-2018</strain>
    </source>
</reference>